<dbReference type="Proteomes" id="UP000002051">
    <property type="component" value="Unassembled WGS sequence"/>
</dbReference>
<sequence length="148" mass="16833">MLKYDVLFVIRLRPGRDLLRFSFELRSSRDLLRSGYDVLFVIGLRPGRDLLRSGFGDWGRGGRPSDFLREDDVLRGTIESRLGKGERIFDALSLGAKERGFGADSVRKYEDSETKIYLPQVRNLARPVLGLARPCHPPELLLLLLLGF</sequence>
<dbReference type="HOGENOM" id="CLU_1761515_0_0_1"/>
<proteinExistence type="predicted"/>
<protein>
    <submittedName>
        <fullName evidence="1 2">Uncharacterized protein</fullName>
    </submittedName>
</protein>
<reference evidence="1 3" key="2">
    <citation type="journal article" date="2014" name="BMC Genomics">
        <title>An improved genome release (version Mt4.0) for the model legume Medicago truncatula.</title>
        <authorList>
            <person name="Tang H."/>
            <person name="Krishnakumar V."/>
            <person name="Bidwell S."/>
            <person name="Rosen B."/>
            <person name="Chan A."/>
            <person name="Zhou S."/>
            <person name="Gentzbittel L."/>
            <person name="Childs K.L."/>
            <person name="Yandell M."/>
            <person name="Gundlach H."/>
            <person name="Mayer K.F."/>
            <person name="Schwartz D.C."/>
            <person name="Town C.D."/>
        </authorList>
    </citation>
    <scope>GENOME REANNOTATION</scope>
    <source>
        <strain evidence="1">A17</strain>
        <strain evidence="2 3">cv. Jemalong A17</strain>
    </source>
</reference>
<gene>
    <name evidence="1" type="ORF">MTR_0315s0080</name>
</gene>
<dbReference type="AlphaFoldDB" id="A0A072TFH0"/>
<dbReference type="EMBL" id="KL403040">
    <property type="protein sequence ID" value="KEH16127.1"/>
    <property type="molecule type" value="Genomic_DNA"/>
</dbReference>
<reference evidence="2" key="3">
    <citation type="submission" date="2015-06" db="UniProtKB">
        <authorList>
            <consortium name="EnsemblPlants"/>
        </authorList>
    </citation>
    <scope>IDENTIFICATION</scope>
    <source>
        <strain evidence="2">cv. Jemalong A17</strain>
    </source>
</reference>
<name>A0A072TFH0_MEDTR</name>
<keyword evidence="3" id="KW-1185">Reference proteome</keyword>
<evidence type="ECO:0000313" key="3">
    <source>
        <dbReference type="Proteomes" id="UP000002051"/>
    </source>
</evidence>
<dbReference type="EnsemblPlants" id="KEH16127">
    <property type="protein sequence ID" value="KEH16127"/>
    <property type="gene ID" value="MTR_0315s0080"/>
</dbReference>
<accession>A0A072TFH0</accession>
<evidence type="ECO:0000313" key="2">
    <source>
        <dbReference type="EnsemblPlants" id="KEH16127"/>
    </source>
</evidence>
<evidence type="ECO:0000313" key="1">
    <source>
        <dbReference type="EMBL" id="KEH16127.1"/>
    </source>
</evidence>
<reference evidence="1 3" key="1">
    <citation type="journal article" date="2011" name="Nature">
        <title>The Medicago genome provides insight into the evolution of rhizobial symbioses.</title>
        <authorList>
            <person name="Young N.D."/>
            <person name="Debelle F."/>
            <person name="Oldroyd G.E."/>
            <person name="Geurts R."/>
            <person name="Cannon S.B."/>
            <person name="Udvardi M.K."/>
            <person name="Benedito V.A."/>
            <person name="Mayer K.F."/>
            <person name="Gouzy J."/>
            <person name="Schoof H."/>
            <person name="Van de Peer Y."/>
            <person name="Proost S."/>
            <person name="Cook D.R."/>
            <person name="Meyers B.C."/>
            <person name="Spannagl M."/>
            <person name="Cheung F."/>
            <person name="De Mita S."/>
            <person name="Krishnakumar V."/>
            <person name="Gundlach H."/>
            <person name="Zhou S."/>
            <person name="Mudge J."/>
            <person name="Bharti A.K."/>
            <person name="Murray J.D."/>
            <person name="Naoumkina M.A."/>
            <person name="Rosen B."/>
            <person name="Silverstein K.A."/>
            <person name="Tang H."/>
            <person name="Rombauts S."/>
            <person name="Zhao P.X."/>
            <person name="Zhou P."/>
            <person name="Barbe V."/>
            <person name="Bardou P."/>
            <person name="Bechner M."/>
            <person name="Bellec A."/>
            <person name="Berger A."/>
            <person name="Berges H."/>
            <person name="Bidwell S."/>
            <person name="Bisseling T."/>
            <person name="Choisne N."/>
            <person name="Couloux A."/>
            <person name="Denny R."/>
            <person name="Deshpande S."/>
            <person name="Dai X."/>
            <person name="Doyle J.J."/>
            <person name="Dudez A.M."/>
            <person name="Farmer A.D."/>
            <person name="Fouteau S."/>
            <person name="Franken C."/>
            <person name="Gibelin C."/>
            <person name="Gish J."/>
            <person name="Goldstein S."/>
            <person name="Gonzalez A.J."/>
            <person name="Green P.J."/>
            <person name="Hallab A."/>
            <person name="Hartog M."/>
            <person name="Hua A."/>
            <person name="Humphray S.J."/>
            <person name="Jeong D.H."/>
            <person name="Jing Y."/>
            <person name="Jocker A."/>
            <person name="Kenton S.M."/>
            <person name="Kim D.J."/>
            <person name="Klee K."/>
            <person name="Lai H."/>
            <person name="Lang C."/>
            <person name="Lin S."/>
            <person name="Macmil S.L."/>
            <person name="Magdelenat G."/>
            <person name="Matthews L."/>
            <person name="McCorrison J."/>
            <person name="Monaghan E.L."/>
            <person name="Mun J.H."/>
            <person name="Najar F.Z."/>
            <person name="Nicholson C."/>
            <person name="Noirot C."/>
            <person name="O'Bleness M."/>
            <person name="Paule C.R."/>
            <person name="Poulain J."/>
            <person name="Prion F."/>
            <person name="Qin B."/>
            <person name="Qu C."/>
            <person name="Retzel E.F."/>
            <person name="Riddle C."/>
            <person name="Sallet E."/>
            <person name="Samain S."/>
            <person name="Samson N."/>
            <person name="Sanders I."/>
            <person name="Saurat O."/>
            <person name="Scarpelli C."/>
            <person name="Schiex T."/>
            <person name="Segurens B."/>
            <person name="Severin A.J."/>
            <person name="Sherrier D.J."/>
            <person name="Shi R."/>
            <person name="Sims S."/>
            <person name="Singer S.R."/>
            <person name="Sinharoy S."/>
            <person name="Sterck L."/>
            <person name="Viollet A."/>
            <person name="Wang B.B."/>
            <person name="Wang K."/>
            <person name="Wang M."/>
            <person name="Wang X."/>
            <person name="Warfsmann J."/>
            <person name="Weissenbach J."/>
            <person name="White D.D."/>
            <person name="White J.D."/>
            <person name="Wiley G.B."/>
            <person name="Wincker P."/>
            <person name="Xing Y."/>
            <person name="Yang L."/>
            <person name="Yao Z."/>
            <person name="Ying F."/>
            <person name="Zhai J."/>
            <person name="Zhou L."/>
            <person name="Zuber A."/>
            <person name="Denarie J."/>
            <person name="Dixon R.A."/>
            <person name="May G.D."/>
            <person name="Schwartz D.C."/>
            <person name="Rogers J."/>
            <person name="Quetier F."/>
            <person name="Town C.D."/>
            <person name="Roe B.A."/>
        </authorList>
    </citation>
    <scope>NUCLEOTIDE SEQUENCE [LARGE SCALE GENOMIC DNA]</scope>
    <source>
        <strain evidence="1">A17</strain>
        <strain evidence="2 3">cv. Jemalong A17</strain>
    </source>
</reference>
<organism evidence="1 3">
    <name type="scientific">Medicago truncatula</name>
    <name type="common">Barrel medic</name>
    <name type="synonym">Medicago tribuloides</name>
    <dbReference type="NCBI Taxonomy" id="3880"/>
    <lineage>
        <taxon>Eukaryota</taxon>
        <taxon>Viridiplantae</taxon>
        <taxon>Streptophyta</taxon>
        <taxon>Embryophyta</taxon>
        <taxon>Tracheophyta</taxon>
        <taxon>Spermatophyta</taxon>
        <taxon>Magnoliopsida</taxon>
        <taxon>eudicotyledons</taxon>
        <taxon>Gunneridae</taxon>
        <taxon>Pentapetalae</taxon>
        <taxon>rosids</taxon>
        <taxon>fabids</taxon>
        <taxon>Fabales</taxon>
        <taxon>Fabaceae</taxon>
        <taxon>Papilionoideae</taxon>
        <taxon>50 kb inversion clade</taxon>
        <taxon>NPAAA clade</taxon>
        <taxon>Hologalegina</taxon>
        <taxon>IRL clade</taxon>
        <taxon>Trifolieae</taxon>
        <taxon>Medicago</taxon>
    </lineage>
</organism>